<evidence type="ECO:0000259" key="1">
    <source>
        <dbReference type="Pfam" id="PF13960"/>
    </source>
</evidence>
<dbReference type="Pfam" id="PF13960">
    <property type="entry name" value="DUF4218"/>
    <property type="match status" value="1"/>
</dbReference>
<dbReference type="KEGG" id="nta:107779400"/>
<feature type="domain" description="DUF4218" evidence="1">
    <location>
        <begin position="1"/>
        <end position="77"/>
    </location>
</feature>
<dbReference type="RefSeq" id="XP_016455321.1">
    <property type="nucleotide sequence ID" value="XM_016599835.1"/>
</dbReference>
<dbReference type="PANTHER" id="PTHR48258:SF13">
    <property type="match status" value="1"/>
</dbReference>
<evidence type="ECO:0000313" key="2">
    <source>
        <dbReference type="RefSeq" id="XP_016455321.1"/>
    </source>
</evidence>
<sequence>MVHLPIHLARKEKLGGPAQFRWMYPFERYLRTQKSYVRNNAHPEGSIAEGYLAEESLTFCSRYLKNMSTKFNKPARNDDGSMSYWEMSIFKKSGQKKKVVQKASCSLMMSSNKHVCMCLKIMKRFRHSWRNTRERLKDKVQ</sequence>
<dbReference type="PANTHER" id="PTHR48258">
    <property type="entry name" value="DUF4218 DOMAIN-CONTAINING PROTEIN-RELATED"/>
    <property type="match status" value="1"/>
</dbReference>
<name>A0A1S3YSW3_TOBAC</name>
<reference evidence="2" key="1">
    <citation type="submission" date="2025-08" db="UniProtKB">
        <authorList>
            <consortium name="RefSeq"/>
        </authorList>
    </citation>
    <scope>IDENTIFICATION</scope>
</reference>
<dbReference type="AlphaFoldDB" id="A0A1S3YSW3"/>
<organism evidence="2">
    <name type="scientific">Nicotiana tabacum</name>
    <name type="common">Common tobacco</name>
    <dbReference type="NCBI Taxonomy" id="4097"/>
    <lineage>
        <taxon>Eukaryota</taxon>
        <taxon>Viridiplantae</taxon>
        <taxon>Streptophyta</taxon>
        <taxon>Embryophyta</taxon>
        <taxon>Tracheophyta</taxon>
        <taxon>Spermatophyta</taxon>
        <taxon>Magnoliopsida</taxon>
        <taxon>eudicotyledons</taxon>
        <taxon>Gunneridae</taxon>
        <taxon>Pentapetalae</taxon>
        <taxon>asterids</taxon>
        <taxon>lamiids</taxon>
        <taxon>Solanales</taxon>
        <taxon>Solanaceae</taxon>
        <taxon>Nicotianoideae</taxon>
        <taxon>Nicotianeae</taxon>
        <taxon>Nicotiana</taxon>
    </lineage>
</organism>
<dbReference type="InterPro" id="IPR025452">
    <property type="entry name" value="DUF4218"/>
</dbReference>
<gene>
    <name evidence="2" type="primary">LOC107779400</name>
</gene>
<dbReference type="OrthoDB" id="1304916at2759"/>
<proteinExistence type="predicted"/>
<accession>A0A1S3YSW3</accession>
<dbReference type="PaxDb" id="4097-A0A1S3YSW3"/>
<protein>
    <recommendedName>
        <fullName evidence="1">DUF4218 domain-containing protein</fullName>
    </recommendedName>
</protein>